<dbReference type="InterPro" id="IPR003386">
    <property type="entry name" value="LACT/PDAT_acylTrfase"/>
</dbReference>
<dbReference type="Gene3D" id="3.40.50.1820">
    <property type="entry name" value="alpha/beta hydrolase"/>
    <property type="match status" value="1"/>
</dbReference>
<reference evidence="2" key="1">
    <citation type="submission" date="2024-08" db="EMBL/GenBank/DDBJ databases">
        <authorList>
            <person name="Yu S.T."/>
        </authorList>
    </citation>
    <scope>NUCLEOTIDE SEQUENCE</scope>
    <source>
        <strain evidence="2">R33</strain>
        <plasmid evidence="2">unnamed1</plasmid>
    </source>
</reference>
<dbReference type="Pfam" id="PF02450">
    <property type="entry name" value="LCAT"/>
    <property type="match status" value="1"/>
</dbReference>
<proteinExistence type="predicted"/>
<dbReference type="InterPro" id="IPR029058">
    <property type="entry name" value="AB_hydrolase_fold"/>
</dbReference>
<dbReference type="GO" id="GO:0008374">
    <property type="term" value="F:O-acyltransferase activity"/>
    <property type="evidence" value="ECO:0007669"/>
    <property type="project" value="InterPro"/>
</dbReference>
<dbReference type="AlphaFoldDB" id="A0AB39YHD2"/>
<protein>
    <recommendedName>
        <fullName evidence="3">Lecithin:cholesterol acyltransferase</fullName>
    </recommendedName>
</protein>
<dbReference type="SUPFAM" id="SSF53474">
    <property type="entry name" value="alpha/beta-Hydrolases"/>
    <property type="match status" value="1"/>
</dbReference>
<organism evidence="2">
    <name type="scientific">Streptomyces sp. R33</name>
    <dbReference type="NCBI Taxonomy" id="3238629"/>
    <lineage>
        <taxon>Bacteria</taxon>
        <taxon>Bacillati</taxon>
        <taxon>Actinomycetota</taxon>
        <taxon>Actinomycetes</taxon>
        <taxon>Kitasatosporales</taxon>
        <taxon>Streptomycetaceae</taxon>
        <taxon>Streptomyces</taxon>
    </lineage>
</organism>
<evidence type="ECO:0000313" key="2">
    <source>
        <dbReference type="EMBL" id="XDV69363.1"/>
    </source>
</evidence>
<dbReference type="PANTHER" id="PTHR11440">
    <property type="entry name" value="LECITHIN-CHOLESTEROL ACYLTRANSFERASE-RELATED"/>
    <property type="match status" value="1"/>
</dbReference>
<sequence length="494" mass="53504">MNEHPHQRRQQDRTDGLPDHVTQDAVVVVPGIMGSTLHDTTTGKDVWGIGGISWLLKAWTTPSGLKSLTMTEDELAGKTGRIKATGLLKHSAWTPYLAGSEPYTDLVDTIRTSVADDAAILEFAYDWRLPVAANGRLLADAARLHLTGWRRHPAHAEARRHRADQREGRLVFVAHSMGGLVTRAALDPRYDGDLQADTRGVITLGTPFQGSVKAAVILATGRGTPVRLPHRKLRAMCATMPGLHDLLPQYRSLRAGDDVRHLTPSDVAAIGGNAELTRNAARFHHGQKSITLPGHRSVVGVNQPTWQNLTITGGTVEAHFDGARQNSDGTFILDRHDRVRYFQVYGDGTVYKESAVLTDIITHLPLQHGDVAKARTALEAVTEIIRDDINPGPPQGEAGCGLSAPDLVPAGRPWKLRLSDVDTLSGLTCRLTDLENPTRPIPLTLTWEDGVATATATAPTPGLYRIDVRTPDGCDITQLAMAADPDESLAEAED</sequence>
<accession>A0AB39YHD2</accession>
<dbReference type="EMBL" id="CP165728">
    <property type="protein sequence ID" value="XDV69363.1"/>
    <property type="molecule type" value="Genomic_DNA"/>
</dbReference>
<dbReference type="GO" id="GO:0006629">
    <property type="term" value="P:lipid metabolic process"/>
    <property type="evidence" value="ECO:0007669"/>
    <property type="project" value="InterPro"/>
</dbReference>
<dbReference type="RefSeq" id="WP_369780539.1">
    <property type="nucleotide sequence ID" value="NZ_CP165728.1"/>
</dbReference>
<keyword evidence="2" id="KW-0614">Plasmid</keyword>
<evidence type="ECO:0000256" key="1">
    <source>
        <dbReference type="SAM" id="MobiDB-lite"/>
    </source>
</evidence>
<geneLocation type="plasmid" evidence="2">
    <name>unnamed1</name>
</geneLocation>
<name>A0AB39YHD2_9ACTN</name>
<evidence type="ECO:0008006" key="3">
    <source>
        <dbReference type="Google" id="ProtNLM"/>
    </source>
</evidence>
<gene>
    <name evidence="2" type="ORF">AB5J51_41270</name>
</gene>
<feature type="region of interest" description="Disordered" evidence="1">
    <location>
        <begin position="1"/>
        <end position="20"/>
    </location>
</feature>